<feature type="binding site" description="axial binding residue" evidence="8">
    <location>
        <position position="497"/>
    </location>
    <ligand>
        <name>heme</name>
        <dbReference type="ChEBI" id="CHEBI:30413"/>
    </ligand>
    <ligandPart>
        <name>Fe</name>
        <dbReference type="ChEBI" id="CHEBI:18248"/>
    </ligandPart>
</feature>
<evidence type="ECO:0000256" key="2">
    <source>
        <dbReference type="ARBA" id="ARBA00010617"/>
    </source>
</evidence>
<dbReference type="InterPro" id="IPR047146">
    <property type="entry name" value="Cyt_P450_E_CYP52_fungi"/>
</dbReference>
<evidence type="ECO:0000256" key="7">
    <source>
        <dbReference type="ARBA" id="ARBA00023033"/>
    </source>
</evidence>
<keyword evidence="7 9" id="KW-0503">Monooxygenase</keyword>
<dbReference type="OrthoDB" id="1470350at2759"/>
<keyword evidence="5 9" id="KW-0560">Oxidoreductase</keyword>
<evidence type="ECO:0000256" key="9">
    <source>
        <dbReference type="RuleBase" id="RU000461"/>
    </source>
</evidence>
<dbReference type="VEuPathDB" id="FungiDB:I302_02911"/>
<dbReference type="PANTHER" id="PTHR24287:SF1">
    <property type="entry name" value="P450, PUTATIVE (EUROFUNG)-RELATED"/>
    <property type="match status" value="1"/>
</dbReference>
<dbReference type="SUPFAM" id="SSF48264">
    <property type="entry name" value="Cytochrome P450"/>
    <property type="match status" value="1"/>
</dbReference>
<reference evidence="11" key="1">
    <citation type="submission" date="2013-07" db="EMBL/GenBank/DDBJ databases">
        <title>The Genome Sequence of Cryptococcus bestiolae CBS10118.</title>
        <authorList>
            <consortium name="The Broad Institute Genome Sequencing Platform"/>
            <person name="Cuomo C."/>
            <person name="Litvintseva A."/>
            <person name="Chen Y."/>
            <person name="Heitman J."/>
            <person name="Sun S."/>
            <person name="Springer D."/>
            <person name="Dromer F."/>
            <person name="Young S.K."/>
            <person name="Zeng Q."/>
            <person name="Gargeya S."/>
            <person name="Fitzgerald M."/>
            <person name="Abouelleil A."/>
            <person name="Alvarado L."/>
            <person name="Berlin A.M."/>
            <person name="Chapman S.B."/>
            <person name="Dewar J."/>
            <person name="Goldberg J."/>
            <person name="Griggs A."/>
            <person name="Gujja S."/>
            <person name="Hansen M."/>
            <person name="Howarth C."/>
            <person name="Imamovic A."/>
            <person name="Larimer J."/>
            <person name="McCowan C."/>
            <person name="Murphy C."/>
            <person name="Pearson M."/>
            <person name="Priest M."/>
            <person name="Roberts A."/>
            <person name="Saif S."/>
            <person name="Shea T."/>
            <person name="Sykes S."/>
            <person name="Wortman J."/>
            <person name="Nusbaum C."/>
            <person name="Birren B."/>
        </authorList>
    </citation>
    <scope>NUCLEOTIDE SEQUENCE [LARGE SCALE GENOMIC DNA]</scope>
    <source>
        <strain evidence="11">CBS 10118</strain>
    </source>
</reference>
<dbReference type="PRINTS" id="PR00385">
    <property type="entry name" value="P450"/>
</dbReference>
<comment type="cofactor">
    <cofactor evidence="1 8">
        <name>heme</name>
        <dbReference type="ChEBI" id="CHEBI:30413"/>
    </cofactor>
</comment>
<dbReference type="Gene3D" id="1.10.630.10">
    <property type="entry name" value="Cytochrome P450"/>
    <property type="match status" value="1"/>
</dbReference>
<evidence type="ECO:0000256" key="1">
    <source>
        <dbReference type="ARBA" id="ARBA00001971"/>
    </source>
</evidence>
<dbReference type="GO" id="GO:0020037">
    <property type="term" value="F:heme binding"/>
    <property type="evidence" value="ECO:0007669"/>
    <property type="project" value="InterPro"/>
</dbReference>
<evidence type="ECO:0000256" key="8">
    <source>
        <dbReference type="PIRSR" id="PIRSR602401-1"/>
    </source>
</evidence>
<keyword evidence="4 8" id="KW-0479">Metal-binding</keyword>
<feature type="transmembrane region" description="Helical" evidence="10">
    <location>
        <begin position="7"/>
        <end position="29"/>
    </location>
</feature>
<organism evidence="11">
    <name type="scientific">Kwoniella bestiolae CBS 10118</name>
    <dbReference type="NCBI Taxonomy" id="1296100"/>
    <lineage>
        <taxon>Eukaryota</taxon>
        <taxon>Fungi</taxon>
        <taxon>Dikarya</taxon>
        <taxon>Basidiomycota</taxon>
        <taxon>Agaricomycotina</taxon>
        <taxon>Tremellomycetes</taxon>
        <taxon>Tremellales</taxon>
        <taxon>Cryptococcaceae</taxon>
        <taxon>Kwoniella</taxon>
    </lineage>
</organism>
<evidence type="ECO:0000256" key="4">
    <source>
        <dbReference type="ARBA" id="ARBA00022723"/>
    </source>
</evidence>
<dbReference type="GO" id="GO:0005506">
    <property type="term" value="F:iron ion binding"/>
    <property type="evidence" value="ECO:0007669"/>
    <property type="project" value="InterPro"/>
</dbReference>
<keyword evidence="10" id="KW-1133">Transmembrane helix</keyword>
<protein>
    <submittedName>
        <fullName evidence="11">Cytochrome P450 monooxygenase pc-2</fullName>
    </submittedName>
</protein>
<dbReference type="InterPro" id="IPR002401">
    <property type="entry name" value="Cyt_P450_E_grp-I"/>
</dbReference>
<dbReference type="GO" id="GO:0016705">
    <property type="term" value="F:oxidoreductase activity, acting on paired donors, with incorporation or reduction of molecular oxygen"/>
    <property type="evidence" value="ECO:0007669"/>
    <property type="project" value="InterPro"/>
</dbReference>
<dbReference type="AlphaFoldDB" id="A0A1B9GAM8"/>
<keyword evidence="10" id="KW-0472">Membrane</keyword>
<dbReference type="InterPro" id="IPR036396">
    <property type="entry name" value="Cyt_P450_sf"/>
</dbReference>
<dbReference type="InterPro" id="IPR017972">
    <property type="entry name" value="Cyt_P450_CS"/>
</dbReference>
<dbReference type="PANTHER" id="PTHR24287">
    <property type="entry name" value="P450, PUTATIVE (EUROFUNG)-RELATED"/>
    <property type="match status" value="1"/>
</dbReference>
<sequence>MKGSKFLLPALFKTLILPPSLFTLLLLLLPPSTPWKIIGYILSFPIVYIVRSNLSVYLSTRRAKALGARDIPRVKGRWPLNLDILVDWAKSGSEEEVGRMMVLLKRRWGGSYNTRVLGEDQIISSDPLVLKHVLLDDFDNFVKGEKFKDRAVDFLGDGIFNSDGERWKFHRSLMRPFFHPIHISPQLFAPSIQRFLSSLPTEGEAFDIQKDLGQLALEMAILWMTGEHLSDSTSSDHTRGETGYTFKDDVSIEWEEAKRHLGDAMTTAQRVVGKRVKIGTVWPLFELTHDPLIEPMKTIRTFFKPIIERAFKRKGLTRETDEREEIHFIDRLVDATDGMKLIEDQLINTLLASRDTLASCLTFCVYVLCLHPEVGSKLREEIRSVAGDENREVTKDVIRELRYCRAYINEVLRLYPPVPLNIRRTVRPSLLPTSQGGPPMYMPGNTSIILAFILMQRDPAVWGEDVDEFNPERWMNDGLGKREREGYMSWNYGPRMCMGQPFALTVTHTFLILLSRHLDKLQSEHKDMRFAFDVQPQGTAIPSAWTTKEGCDGRARGGKDRMWVVADVVLAIKGGLWVRFDHDHERTK</sequence>
<keyword evidence="3 8" id="KW-0349">Heme</keyword>
<proteinExistence type="inferred from homology"/>
<evidence type="ECO:0000256" key="10">
    <source>
        <dbReference type="SAM" id="Phobius"/>
    </source>
</evidence>
<evidence type="ECO:0000256" key="6">
    <source>
        <dbReference type="ARBA" id="ARBA00023004"/>
    </source>
</evidence>
<keyword evidence="6 8" id="KW-0408">Iron</keyword>
<dbReference type="Pfam" id="PF00067">
    <property type="entry name" value="p450"/>
    <property type="match status" value="1"/>
</dbReference>
<gene>
    <name evidence="11" type="ORF">I302_02911</name>
</gene>
<dbReference type="PRINTS" id="PR00463">
    <property type="entry name" value="EP450I"/>
</dbReference>
<keyword evidence="10" id="KW-0812">Transmembrane</keyword>
<accession>A0A1B9GAM8</accession>
<name>A0A1B9GAM8_9TREE</name>
<comment type="similarity">
    <text evidence="2 9">Belongs to the cytochrome P450 family.</text>
</comment>
<dbReference type="PROSITE" id="PS00086">
    <property type="entry name" value="CYTOCHROME_P450"/>
    <property type="match status" value="1"/>
</dbReference>
<evidence type="ECO:0000256" key="3">
    <source>
        <dbReference type="ARBA" id="ARBA00022617"/>
    </source>
</evidence>
<dbReference type="EMBL" id="KI894019">
    <property type="protein sequence ID" value="OCF28060.1"/>
    <property type="molecule type" value="Genomic_DNA"/>
</dbReference>
<evidence type="ECO:0000313" key="11">
    <source>
        <dbReference type="EMBL" id="OCF28060.1"/>
    </source>
</evidence>
<dbReference type="GO" id="GO:0004497">
    <property type="term" value="F:monooxygenase activity"/>
    <property type="evidence" value="ECO:0007669"/>
    <property type="project" value="UniProtKB-KW"/>
</dbReference>
<evidence type="ECO:0000256" key="5">
    <source>
        <dbReference type="ARBA" id="ARBA00023002"/>
    </source>
</evidence>
<dbReference type="STRING" id="1296100.A0A1B9GAM8"/>
<dbReference type="InterPro" id="IPR001128">
    <property type="entry name" value="Cyt_P450"/>
</dbReference>
<reference evidence="11" key="2">
    <citation type="submission" date="2014-01" db="EMBL/GenBank/DDBJ databases">
        <title>Evolution of pathogenesis and genome organization in the Tremellales.</title>
        <authorList>
            <person name="Cuomo C."/>
            <person name="Litvintseva A."/>
            <person name="Heitman J."/>
            <person name="Chen Y."/>
            <person name="Sun S."/>
            <person name="Springer D."/>
            <person name="Dromer F."/>
            <person name="Young S."/>
            <person name="Zeng Q."/>
            <person name="Chapman S."/>
            <person name="Gujja S."/>
            <person name="Saif S."/>
            <person name="Birren B."/>
        </authorList>
    </citation>
    <scope>NUCLEOTIDE SEQUENCE</scope>
    <source>
        <strain evidence="11">CBS 10118</strain>
    </source>
</reference>